<dbReference type="Gramene" id="KRH50058">
    <property type="protein sequence ID" value="KRH50058"/>
    <property type="gene ID" value="GLYMA_07G197400"/>
</dbReference>
<gene>
    <name evidence="1" type="ORF">GLYMA_07G197400</name>
</gene>
<evidence type="ECO:0000313" key="1">
    <source>
        <dbReference type="EMBL" id="KRH50058.1"/>
    </source>
</evidence>
<dbReference type="InParanoid" id="A0A0R0J604"/>
<dbReference type="EMBL" id="CM000840">
    <property type="protein sequence ID" value="KRH50058.1"/>
    <property type="molecule type" value="Genomic_DNA"/>
</dbReference>
<keyword evidence="3" id="KW-1185">Reference proteome</keyword>
<sequence>MLAASFHFPTEAYIFESNEWVPAFYGSIFKNFLSYKLPNINISVHITSSKEHSPNSQWCLFPKPLNDIESFFQPSCTTTKINQTCIVIF</sequence>
<dbReference type="EnsemblPlants" id="KRH50058">
    <property type="protein sequence ID" value="KRH50058"/>
    <property type="gene ID" value="GLYMA_07G197400"/>
</dbReference>
<accession>A0A0R0J604</accession>
<name>A0A0R0J604_SOYBN</name>
<evidence type="ECO:0000313" key="3">
    <source>
        <dbReference type="Proteomes" id="UP000008827"/>
    </source>
</evidence>
<dbReference type="AlphaFoldDB" id="A0A0R0J604"/>
<protein>
    <submittedName>
        <fullName evidence="1 2">Uncharacterized protein</fullName>
    </submittedName>
</protein>
<organism evidence="1">
    <name type="scientific">Glycine max</name>
    <name type="common">Soybean</name>
    <name type="synonym">Glycine hispida</name>
    <dbReference type="NCBI Taxonomy" id="3847"/>
    <lineage>
        <taxon>Eukaryota</taxon>
        <taxon>Viridiplantae</taxon>
        <taxon>Streptophyta</taxon>
        <taxon>Embryophyta</taxon>
        <taxon>Tracheophyta</taxon>
        <taxon>Spermatophyta</taxon>
        <taxon>Magnoliopsida</taxon>
        <taxon>eudicotyledons</taxon>
        <taxon>Gunneridae</taxon>
        <taxon>Pentapetalae</taxon>
        <taxon>rosids</taxon>
        <taxon>fabids</taxon>
        <taxon>Fabales</taxon>
        <taxon>Fabaceae</taxon>
        <taxon>Papilionoideae</taxon>
        <taxon>50 kb inversion clade</taxon>
        <taxon>NPAAA clade</taxon>
        <taxon>indigoferoid/millettioid clade</taxon>
        <taxon>Phaseoleae</taxon>
        <taxon>Glycine</taxon>
        <taxon>Glycine subgen. Soja</taxon>
    </lineage>
</organism>
<reference evidence="1" key="3">
    <citation type="submission" date="2018-07" db="EMBL/GenBank/DDBJ databases">
        <title>WGS assembly of Glycine max.</title>
        <authorList>
            <person name="Schmutz J."/>
            <person name="Cannon S."/>
            <person name="Schlueter J."/>
            <person name="Ma J."/>
            <person name="Mitros T."/>
            <person name="Nelson W."/>
            <person name="Hyten D."/>
            <person name="Song Q."/>
            <person name="Thelen J."/>
            <person name="Cheng J."/>
            <person name="Xu D."/>
            <person name="Hellsten U."/>
            <person name="May G."/>
            <person name="Yu Y."/>
            <person name="Sakurai T."/>
            <person name="Umezawa T."/>
            <person name="Bhattacharyya M."/>
            <person name="Sandhu D."/>
            <person name="Valliyodan B."/>
            <person name="Lindquist E."/>
            <person name="Peto M."/>
            <person name="Grant D."/>
            <person name="Shu S."/>
            <person name="Goodstein D."/>
            <person name="Barry K."/>
            <person name="Futrell-Griggs M."/>
            <person name="Abernathy B."/>
            <person name="Du J."/>
            <person name="Tian Z."/>
            <person name="Zhu L."/>
            <person name="Gill N."/>
            <person name="Joshi T."/>
            <person name="Libault M."/>
            <person name="Sethuraman A."/>
            <person name="Zhang X."/>
            <person name="Shinozaki K."/>
            <person name="Nguyen H."/>
            <person name="Wing R."/>
            <person name="Cregan P."/>
            <person name="Specht J."/>
            <person name="Grimwood J."/>
            <person name="Rokhsar D."/>
            <person name="Stacey G."/>
            <person name="Shoemaker R."/>
            <person name="Jackson S."/>
        </authorList>
    </citation>
    <scope>NUCLEOTIDE SEQUENCE</scope>
    <source>
        <tissue evidence="1">Callus</tissue>
    </source>
</reference>
<dbReference type="Proteomes" id="UP000008827">
    <property type="component" value="Chromosome 7"/>
</dbReference>
<proteinExistence type="predicted"/>
<reference evidence="2" key="2">
    <citation type="submission" date="2018-02" db="UniProtKB">
        <authorList>
            <consortium name="EnsemblPlants"/>
        </authorList>
    </citation>
    <scope>IDENTIFICATION</scope>
    <source>
        <strain evidence="2">Williams 82</strain>
    </source>
</reference>
<reference evidence="1 2" key="1">
    <citation type="journal article" date="2010" name="Nature">
        <title>Genome sequence of the palaeopolyploid soybean.</title>
        <authorList>
            <person name="Schmutz J."/>
            <person name="Cannon S.B."/>
            <person name="Schlueter J."/>
            <person name="Ma J."/>
            <person name="Mitros T."/>
            <person name="Nelson W."/>
            <person name="Hyten D.L."/>
            <person name="Song Q."/>
            <person name="Thelen J.J."/>
            <person name="Cheng J."/>
            <person name="Xu D."/>
            <person name="Hellsten U."/>
            <person name="May G.D."/>
            <person name="Yu Y."/>
            <person name="Sakurai T."/>
            <person name="Umezawa T."/>
            <person name="Bhattacharyya M.K."/>
            <person name="Sandhu D."/>
            <person name="Valliyodan B."/>
            <person name="Lindquist E."/>
            <person name="Peto M."/>
            <person name="Grant D."/>
            <person name="Shu S."/>
            <person name="Goodstein D."/>
            <person name="Barry K."/>
            <person name="Futrell-Griggs M."/>
            <person name="Abernathy B."/>
            <person name="Du J."/>
            <person name="Tian Z."/>
            <person name="Zhu L."/>
            <person name="Gill N."/>
            <person name="Joshi T."/>
            <person name="Libault M."/>
            <person name="Sethuraman A."/>
            <person name="Zhang X.-C."/>
            <person name="Shinozaki K."/>
            <person name="Nguyen H.T."/>
            <person name="Wing R.A."/>
            <person name="Cregan P."/>
            <person name="Specht J."/>
            <person name="Grimwood J."/>
            <person name="Rokhsar D."/>
            <person name="Stacey G."/>
            <person name="Shoemaker R.C."/>
            <person name="Jackson S.A."/>
        </authorList>
    </citation>
    <scope>NUCLEOTIDE SEQUENCE</scope>
    <source>
        <strain evidence="2">cv. Williams 82</strain>
        <tissue evidence="1">Callus</tissue>
    </source>
</reference>
<evidence type="ECO:0000313" key="2">
    <source>
        <dbReference type="EnsemblPlants" id="KRH50058"/>
    </source>
</evidence>